<keyword evidence="2" id="KW-1185">Reference proteome</keyword>
<reference evidence="2" key="1">
    <citation type="journal article" date="2022" name="Mol. Ecol. Resour.">
        <title>The genomes of chicory, endive, great burdock and yacon provide insights into Asteraceae palaeo-polyploidization history and plant inulin production.</title>
        <authorList>
            <person name="Fan W."/>
            <person name="Wang S."/>
            <person name="Wang H."/>
            <person name="Wang A."/>
            <person name="Jiang F."/>
            <person name="Liu H."/>
            <person name="Zhao H."/>
            <person name="Xu D."/>
            <person name="Zhang Y."/>
        </authorList>
    </citation>
    <scope>NUCLEOTIDE SEQUENCE [LARGE SCALE GENOMIC DNA]</scope>
    <source>
        <strain evidence="2">cv. Punajuju</strain>
    </source>
</reference>
<name>A0ACB9DT96_CICIN</name>
<dbReference type="Proteomes" id="UP001055811">
    <property type="component" value="Linkage Group LG04"/>
</dbReference>
<sequence length="1054" mass="119980">MPDSFYSEPPLVADFDSVLGCIKSFPKGTSCGRDGLRAQHILDALCGEGSALATDLIRAITSVVNLWLGGRCPSVLAEFVASAPLTPLIKPDNGIRPIAVGTIWRRLVSKVAMKGVGKDMVKYLNDFQFGVGVSGGAEAVLHCANRVLCKHHDNGSLTLLAVDFSNAFNMVDRSVLLREVRRMCPSISLWVDFLYGRASRLYIGDTHIWSTSGVQQGDPLGPLLFALVLHPLVHKIRDNCKLLFHAWYLDDGTVIGDSDEVANVLNIIQEDGPVLGLELNIKKTEIFWPSCDGRKVRDGCFPADIGRPSLGVKLLGGAVSRDAGFISGLALKRAVKAVDLMGLLPQLCDPQSQLLLLRSCMGIAKLFFGLRTCQPVHMEEAALFFDKGLRGSIEDIVVCGGPYFGDFQWRLVSLPIRFGGLGLYSATEASSYAFVASRAQSWALQDHILRHSGICGMDIDYYSALDRLRGTIPDFDCNGFTNKDIAPPKSQKILANALFSKIVKDMENDYLMTFRQKAVLECLRAPHAQDFLLAIPIDGLGLHMSPVEYRAILRRAGVSVRKEAPVNFLTDPSDGRSTLRPADILIFGWMGDTHMANMSNRGMTKRFLIQEMDRSIKQMLKLVEEEGDSFAKKAEIYCQKRPRLVSQVKDFYRMFRSLAERYNEAKAELRRSRPPDLRSQNSGTFDMFTGHNVFSEPPSAMTSPERRFTPERRLTRRLSEIPNFEMLGNKSGYETSTFDSESDSDDSLFQGYSSSSNYRQLRKKVVELEAELRKVQMEHEENRLNSEIVFYEEELRIAKEKIRLLEEDIAKLRIKLQKYESMEPRRDDLSDESLDDFETPRVNDRLAEDTLEQELKRFRREFDSNGRFPNQVESGQKEVEKQELSEENSQLREQVTRLSKQRRLDNNIKEWERCRRLEHDLKRIGIKKNELEDELEQLKMDRDGLVSRVSELEEEMSLKDDQIDEMNDRLEKLHLENQKSINSVEELRCRSRELKKLIEKQQEMIEEGAEEKRQAVRQLRYTLEHYRNAYQMLRQDLLEHKKPVMASQGDIVSI</sequence>
<evidence type="ECO:0000313" key="1">
    <source>
        <dbReference type="EMBL" id="KAI3749797.1"/>
    </source>
</evidence>
<gene>
    <name evidence="1" type="ORF">L2E82_20413</name>
</gene>
<reference evidence="1 2" key="2">
    <citation type="journal article" date="2022" name="Mol. Ecol. Resour.">
        <title>The genomes of chicory, endive, great burdock and yacon provide insights into Asteraceae paleo-polyploidization history and plant inulin production.</title>
        <authorList>
            <person name="Fan W."/>
            <person name="Wang S."/>
            <person name="Wang H."/>
            <person name="Wang A."/>
            <person name="Jiang F."/>
            <person name="Liu H."/>
            <person name="Zhao H."/>
            <person name="Xu D."/>
            <person name="Zhang Y."/>
        </authorList>
    </citation>
    <scope>NUCLEOTIDE SEQUENCE [LARGE SCALE GENOMIC DNA]</scope>
    <source>
        <strain evidence="2">cv. Punajuju</strain>
        <tissue evidence="1">Leaves</tissue>
    </source>
</reference>
<comment type="caution">
    <text evidence="1">The sequence shown here is derived from an EMBL/GenBank/DDBJ whole genome shotgun (WGS) entry which is preliminary data.</text>
</comment>
<dbReference type="EMBL" id="CM042012">
    <property type="protein sequence ID" value="KAI3749797.1"/>
    <property type="molecule type" value="Genomic_DNA"/>
</dbReference>
<protein>
    <submittedName>
        <fullName evidence="1">Uncharacterized protein</fullName>
    </submittedName>
</protein>
<accession>A0ACB9DT96</accession>
<evidence type="ECO:0000313" key="2">
    <source>
        <dbReference type="Proteomes" id="UP001055811"/>
    </source>
</evidence>
<proteinExistence type="predicted"/>
<organism evidence="1 2">
    <name type="scientific">Cichorium intybus</name>
    <name type="common">Chicory</name>
    <dbReference type="NCBI Taxonomy" id="13427"/>
    <lineage>
        <taxon>Eukaryota</taxon>
        <taxon>Viridiplantae</taxon>
        <taxon>Streptophyta</taxon>
        <taxon>Embryophyta</taxon>
        <taxon>Tracheophyta</taxon>
        <taxon>Spermatophyta</taxon>
        <taxon>Magnoliopsida</taxon>
        <taxon>eudicotyledons</taxon>
        <taxon>Gunneridae</taxon>
        <taxon>Pentapetalae</taxon>
        <taxon>asterids</taxon>
        <taxon>campanulids</taxon>
        <taxon>Asterales</taxon>
        <taxon>Asteraceae</taxon>
        <taxon>Cichorioideae</taxon>
        <taxon>Cichorieae</taxon>
        <taxon>Cichoriinae</taxon>
        <taxon>Cichorium</taxon>
    </lineage>
</organism>